<evidence type="ECO:0000259" key="2">
    <source>
        <dbReference type="Pfam" id="PF22570"/>
    </source>
</evidence>
<dbReference type="KEGG" id="celz:E5225_14895"/>
<dbReference type="Pfam" id="PF22570">
    <property type="entry name" value="LiaF-TM"/>
    <property type="match status" value="1"/>
</dbReference>
<reference evidence="3 4" key="1">
    <citation type="submission" date="2019-04" db="EMBL/GenBank/DDBJ databases">
        <title>Isolation and identification of Cellulomonas shaoxiangyii sp. Nov. isolated from feces of the Tibetan antelopes (Pantholops hodgsonii) in the Qinghai-Tibet plateau of China.</title>
        <authorList>
            <person name="Tian Z."/>
        </authorList>
    </citation>
    <scope>NUCLEOTIDE SEQUENCE [LARGE SCALE GENOMIC DNA]</scope>
    <source>
        <strain evidence="3 4">Z28</strain>
    </source>
</reference>
<organism evidence="3 4">
    <name type="scientific">Cellulomonas shaoxiangyii</name>
    <dbReference type="NCBI Taxonomy" id="2566013"/>
    <lineage>
        <taxon>Bacteria</taxon>
        <taxon>Bacillati</taxon>
        <taxon>Actinomycetota</taxon>
        <taxon>Actinomycetes</taxon>
        <taxon>Micrococcales</taxon>
        <taxon>Cellulomonadaceae</taxon>
        <taxon>Cellulomonas</taxon>
    </lineage>
</organism>
<gene>
    <name evidence="3" type="ORF">E5225_14895</name>
</gene>
<sequence length="239" mass="24960">MQRRPPGQVLLGLLVVAVGVVLLLERTGVLDVDPGTVVGTWWPLAVIAVGVVSAVVVPRAWIGPAVVTAVGAILLLVELGVVEPDVWSALWPVAIVAVGLGILLRAGSSGGDADHVTAFAFWWGAEPRTRSQRFTGASLTAVMGGVSLDLREADIVGQARIDVFTFWGGVDIRVPRTWRVRIGGLPLLGGWEDKTVAPADPAAPLLDVRVVSLMGGVEVRHGKTPADAPVEQPGVPGRP</sequence>
<evidence type="ECO:0000256" key="1">
    <source>
        <dbReference type="SAM" id="Phobius"/>
    </source>
</evidence>
<dbReference type="PANTHER" id="PTHR40763">
    <property type="entry name" value="MEMBRANE PROTEIN-RELATED"/>
    <property type="match status" value="1"/>
</dbReference>
<dbReference type="OrthoDB" id="3636235at2"/>
<dbReference type="InterPro" id="IPR054331">
    <property type="entry name" value="LiaF_TM"/>
</dbReference>
<dbReference type="EMBL" id="CP039291">
    <property type="protein sequence ID" value="QCB94653.1"/>
    <property type="molecule type" value="Genomic_DNA"/>
</dbReference>
<accession>A0A4P7SPK2</accession>
<keyword evidence="1" id="KW-0472">Membrane</keyword>
<feature type="transmembrane region" description="Helical" evidence="1">
    <location>
        <begin position="39"/>
        <end position="57"/>
    </location>
</feature>
<keyword evidence="4" id="KW-1185">Reference proteome</keyword>
<proteinExistence type="predicted"/>
<keyword evidence="1" id="KW-0812">Transmembrane</keyword>
<keyword evidence="1" id="KW-1133">Transmembrane helix</keyword>
<protein>
    <recommendedName>
        <fullName evidence="2">LiaF transmembrane domain-containing protein</fullName>
    </recommendedName>
</protein>
<evidence type="ECO:0000313" key="4">
    <source>
        <dbReference type="Proteomes" id="UP000296469"/>
    </source>
</evidence>
<dbReference type="Proteomes" id="UP000296469">
    <property type="component" value="Chromosome"/>
</dbReference>
<feature type="transmembrane region" description="Helical" evidence="1">
    <location>
        <begin position="88"/>
        <end position="106"/>
    </location>
</feature>
<dbReference type="AlphaFoldDB" id="A0A4P7SPK2"/>
<dbReference type="RefSeq" id="WP_135973618.1">
    <property type="nucleotide sequence ID" value="NZ_CP039291.1"/>
</dbReference>
<feature type="transmembrane region" description="Helical" evidence="1">
    <location>
        <begin position="64"/>
        <end position="82"/>
    </location>
</feature>
<evidence type="ECO:0000313" key="3">
    <source>
        <dbReference type="EMBL" id="QCB94653.1"/>
    </source>
</evidence>
<name>A0A4P7SPK2_9CELL</name>
<dbReference type="PANTHER" id="PTHR40763:SF5">
    <property type="entry name" value="MEMBRANE PROTEIN"/>
    <property type="match status" value="1"/>
</dbReference>
<feature type="domain" description="LiaF transmembrane" evidence="2">
    <location>
        <begin position="10"/>
        <end position="105"/>
    </location>
</feature>